<evidence type="ECO:0000313" key="3">
    <source>
        <dbReference type="Proteomes" id="UP000243640"/>
    </source>
</evidence>
<comment type="caution">
    <text evidence="1">The sequence shown here is derived from an EMBL/GenBank/DDBJ whole genome shotgun (WGS) entry which is preliminary data.</text>
</comment>
<dbReference type="Pfam" id="PF11279">
    <property type="entry name" value="DUF3080"/>
    <property type="match status" value="1"/>
</dbReference>
<keyword evidence="4" id="KW-1185">Reference proteome</keyword>
<dbReference type="OrthoDB" id="5760979at2"/>
<reference evidence="1 3" key="1">
    <citation type="submission" date="2017-08" db="EMBL/GenBank/DDBJ databases">
        <title>Draft Genome Sequence of the Marine Bacterium Oceanimonas baumannii ATCC 700832.</title>
        <authorList>
            <person name="Mcclelland W.D."/>
            <person name="Brennan M.A."/>
            <person name="Trachtenberg A.M."/>
            <person name="Maclea K.S."/>
        </authorList>
    </citation>
    <scope>NUCLEOTIDE SEQUENCE [LARGE SCALE GENOMIC DNA]</scope>
    <source>
        <strain evidence="1 3">ATCC 700832</strain>
    </source>
</reference>
<dbReference type="AlphaFoldDB" id="A0A235CH63"/>
<dbReference type="EMBL" id="SODO01000007">
    <property type="protein sequence ID" value="TDW58809.1"/>
    <property type="molecule type" value="Genomic_DNA"/>
</dbReference>
<evidence type="ECO:0008006" key="5">
    <source>
        <dbReference type="Google" id="ProtNLM"/>
    </source>
</evidence>
<sequence length="340" mass="38658">MNRSIIAIVLVCLWLTGCNDRQTLKTSFTTYLARVASVLDTAPPELSQPPPLPPLPAQRTLQLSQPRVSAGLLDTLKLGECRLLTLVGEHNSPVGKSQQAGAVFMYHLQFQQGLNDCLSRSNDKALRSWLTDLQQQKAPLLPGFYWNMMVAEPEIRAALTPRQRPAMPDFQATYNAFSLFAALQLLSQAPASTPDVNSDEFTERLSGLYNNDYLGELYYSLHSASHYLHQSLLFLSRLEQFNCGPAGKEDARRLRNAMEHYYIKDIQAQLTELDRHFVRLAPLLEQSLIPPPARQAEVAEYRHWYASGLNSHIYRRYRQLTLDHAKAWQRFLHRCDLPPG</sequence>
<dbReference type="Proteomes" id="UP000295058">
    <property type="component" value="Unassembled WGS sequence"/>
</dbReference>
<dbReference type="InterPro" id="IPR021431">
    <property type="entry name" value="DUF3080"/>
</dbReference>
<evidence type="ECO:0000313" key="2">
    <source>
        <dbReference type="EMBL" id="TDW58809.1"/>
    </source>
</evidence>
<proteinExistence type="predicted"/>
<dbReference type="Proteomes" id="UP000243640">
    <property type="component" value="Unassembled WGS sequence"/>
</dbReference>
<reference evidence="2 4" key="2">
    <citation type="submission" date="2019-03" db="EMBL/GenBank/DDBJ databases">
        <title>Genomic Encyclopedia of Archaeal and Bacterial Type Strains, Phase II (KMG-II): from individual species to whole genera.</title>
        <authorList>
            <person name="Goeker M."/>
        </authorList>
    </citation>
    <scope>NUCLEOTIDE SEQUENCE [LARGE SCALE GENOMIC DNA]</scope>
    <source>
        <strain evidence="2 4">DSM 15594</strain>
    </source>
</reference>
<dbReference type="EMBL" id="NQJF01000008">
    <property type="protein sequence ID" value="OYD23863.1"/>
    <property type="molecule type" value="Genomic_DNA"/>
</dbReference>
<protein>
    <recommendedName>
        <fullName evidence="5">DUF3080 domain-containing protein</fullName>
    </recommendedName>
</protein>
<name>A0A235CH63_9GAMM</name>
<dbReference type="RefSeq" id="WP_094278423.1">
    <property type="nucleotide sequence ID" value="NZ_NQJF01000008.1"/>
</dbReference>
<organism evidence="1 3">
    <name type="scientific">Oceanimonas baumannii</name>
    <dbReference type="NCBI Taxonomy" id="129578"/>
    <lineage>
        <taxon>Bacteria</taxon>
        <taxon>Pseudomonadati</taxon>
        <taxon>Pseudomonadota</taxon>
        <taxon>Gammaproteobacteria</taxon>
        <taxon>Aeromonadales</taxon>
        <taxon>Aeromonadaceae</taxon>
        <taxon>Oceanimonas</taxon>
    </lineage>
</organism>
<evidence type="ECO:0000313" key="1">
    <source>
        <dbReference type="EMBL" id="OYD23863.1"/>
    </source>
</evidence>
<gene>
    <name evidence="1" type="ORF">B6S09_10390</name>
    <name evidence="2" type="ORF">LY04_02164</name>
</gene>
<evidence type="ECO:0000313" key="4">
    <source>
        <dbReference type="Proteomes" id="UP000295058"/>
    </source>
</evidence>
<dbReference type="PROSITE" id="PS51257">
    <property type="entry name" value="PROKAR_LIPOPROTEIN"/>
    <property type="match status" value="1"/>
</dbReference>
<accession>A0A235CH63</accession>